<dbReference type="Proteomes" id="UP000316621">
    <property type="component" value="Chromosome 9"/>
</dbReference>
<dbReference type="GO" id="GO:0005634">
    <property type="term" value="C:nucleus"/>
    <property type="evidence" value="ECO:0007669"/>
    <property type="project" value="TreeGrafter"/>
</dbReference>
<accession>A0A4Y7KZ27</accession>
<dbReference type="AlphaFoldDB" id="A0A4Y7KZ27"/>
<protein>
    <recommendedName>
        <fullName evidence="3">Protein N-terminal asparagine amidohydrolase</fullName>
    </recommendedName>
</protein>
<name>A0A4Y7KZ27_PAPSO</name>
<dbReference type="PANTHER" id="PTHR12498">
    <property type="entry name" value="N-TERMINAL ASPARAGINE AMIDOHYDROLASE"/>
    <property type="match status" value="1"/>
</dbReference>
<dbReference type="EMBL" id="CM010723">
    <property type="protein sequence ID" value="RZC77438.1"/>
    <property type="molecule type" value="Genomic_DNA"/>
</dbReference>
<keyword evidence="2" id="KW-1185">Reference proteome</keyword>
<evidence type="ECO:0008006" key="3">
    <source>
        <dbReference type="Google" id="ProtNLM"/>
    </source>
</evidence>
<evidence type="ECO:0000313" key="2">
    <source>
        <dbReference type="Proteomes" id="UP000316621"/>
    </source>
</evidence>
<organism evidence="1 2">
    <name type="scientific">Papaver somniferum</name>
    <name type="common">Opium poppy</name>
    <dbReference type="NCBI Taxonomy" id="3469"/>
    <lineage>
        <taxon>Eukaryota</taxon>
        <taxon>Viridiplantae</taxon>
        <taxon>Streptophyta</taxon>
        <taxon>Embryophyta</taxon>
        <taxon>Tracheophyta</taxon>
        <taxon>Spermatophyta</taxon>
        <taxon>Magnoliopsida</taxon>
        <taxon>Ranunculales</taxon>
        <taxon>Papaveraceae</taxon>
        <taxon>Papaveroideae</taxon>
        <taxon>Papaver</taxon>
    </lineage>
</organism>
<dbReference type="GO" id="GO:0008418">
    <property type="term" value="F:protein-N-terminal asparagine amidohydrolase activity"/>
    <property type="evidence" value="ECO:0007669"/>
    <property type="project" value="InterPro"/>
</dbReference>
<proteinExistence type="predicted"/>
<gene>
    <name evidence="1" type="ORF">C5167_001591</name>
</gene>
<dbReference type="GO" id="GO:0006511">
    <property type="term" value="P:ubiquitin-dependent protein catabolic process"/>
    <property type="evidence" value="ECO:0007669"/>
    <property type="project" value="TreeGrafter"/>
</dbReference>
<dbReference type="Gramene" id="RZC77438">
    <property type="protein sequence ID" value="RZC77438"/>
    <property type="gene ID" value="C5167_001591"/>
</dbReference>
<evidence type="ECO:0000313" key="1">
    <source>
        <dbReference type="EMBL" id="RZC77438.1"/>
    </source>
</evidence>
<dbReference type="OMA" id="WRETFPM"/>
<dbReference type="InterPro" id="IPR026750">
    <property type="entry name" value="NTAN1"/>
</dbReference>
<dbReference type="PANTHER" id="PTHR12498:SF0">
    <property type="entry name" value="PROTEIN N-TERMINAL ASPARAGINE AMIDOHYDROLASE"/>
    <property type="match status" value="1"/>
</dbReference>
<reference evidence="1 2" key="1">
    <citation type="journal article" date="2018" name="Science">
        <title>The opium poppy genome and morphinan production.</title>
        <authorList>
            <person name="Guo L."/>
            <person name="Winzer T."/>
            <person name="Yang X."/>
            <person name="Li Y."/>
            <person name="Ning Z."/>
            <person name="He Z."/>
            <person name="Teodor R."/>
            <person name="Lu Y."/>
            <person name="Bowser T.A."/>
            <person name="Graham I.A."/>
            <person name="Ye K."/>
        </authorList>
    </citation>
    <scope>NUCLEOTIDE SEQUENCE [LARGE SCALE GENOMIC DNA]</scope>
    <source>
        <strain evidence="2">cv. HN1</strain>
        <tissue evidence="1">Leaves</tissue>
    </source>
</reference>
<dbReference type="Pfam" id="PF14736">
    <property type="entry name" value="N_Asn_amidohyd"/>
    <property type="match status" value="1"/>
</dbReference>
<dbReference type="STRING" id="3469.A0A4Y7KZ27"/>
<sequence>MIFVDGIPFSTGSSQGIEDLIALLEHPFLVSASNKLKAIPVMKVSVMEGFRGERSTPAKHVYVFQREYATVDPALVEVSSLEEYVLVGTDEATTCVGIVIRNQKTGWTSIAHVDSPEVVDLGLTQMLSLLIDQNSNAELDVHIVGAFEDAVTNHVYSLLVKQTSGSSGSESELELYNHSIPLCSKIIEALQNKGNKFHIQTFCVLGHNTMRDSDGNVYPVFNGFMVETSSGSVRPASFDRSSRCPDEIVRRIRVTVSYSDPSWKGKLLETYDSHSDQYQIAPCSWNLRWKEYALSLQQLSDSDILLNCSTSPSAEGPDFVDNHRRLFDYLIQHPNWRETFPMRKPRIFKRTASGDWIKAE</sequence>